<gene>
    <name evidence="14" type="primary">Dwil\GK20402</name>
    <name evidence="14" type="ORF">Dwil_GK20402</name>
</gene>
<dbReference type="Proteomes" id="UP000007798">
    <property type="component" value="Unassembled WGS sequence"/>
</dbReference>
<evidence type="ECO:0000256" key="11">
    <source>
        <dbReference type="ARBA" id="ARBA00045397"/>
    </source>
</evidence>
<evidence type="ECO:0000256" key="7">
    <source>
        <dbReference type="ARBA" id="ARBA00023187"/>
    </source>
</evidence>
<dbReference type="InterPro" id="IPR002687">
    <property type="entry name" value="Nop_dom"/>
</dbReference>
<evidence type="ECO:0000256" key="9">
    <source>
        <dbReference type="ARBA" id="ARBA00023274"/>
    </source>
</evidence>
<dbReference type="Gene3D" id="1.10.246.90">
    <property type="entry name" value="Nop domain"/>
    <property type="match status" value="1"/>
</dbReference>
<evidence type="ECO:0000313" key="14">
    <source>
        <dbReference type="EMBL" id="EDW79456.1"/>
    </source>
</evidence>
<keyword evidence="9" id="KW-0687">Ribonucleoprotein</keyword>
<dbReference type="Pfam" id="PF09785">
    <property type="entry name" value="Prp31_C"/>
    <property type="match status" value="1"/>
</dbReference>
<evidence type="ECO:0000256" key="10">
    <source>
        <dbReference type="ARBA" id="ARBA00030766"/>
    </source>
</evidence>
<dbReference type="Gene3D" id="1.10.287.4070">
    <property type="match status" value="1"/>
</dbReference>
<feature type="region of interest" description="Disordered" evidence="12">
    <location>
        <begin position="1"/>
        <end position="32"/>
    </location>
</feature>
<evidence type="ECO:0000256" key="4">
    <source>
        <dbReference type="ARBA" id="ARBA00022664"/>
    </source>
</evidence>
<evidence type="ECO:0000256" key="3">
    <source>
        <dbReference type="ARBA" id="ARBA00013538"/>
    </source>
</evidence>
<evidence type="ECO:0000256" key="12">
    <source>
        <dbReference type="SAM" id="MobiDB-lite"/>
    </source>
</evidence>
<feature type="region of interest" description="Disordered" evidence="12">
    <location>
        <begin position="346"/>
        <end position="372"/>
    </location>
</feature>
<feature type="domain" description="Nop" evidence="13">
    <location>
        <begin position="226"/>
        <end position="344"/>
    </location>
</feature>
<name>B4N517_DROWI</name>
<keyword evidence="8" id="KW-0539">Nucleus</keyword>
<dbReference type="PhylomeDB" id="B4N517"/>
<dbReference type="SMR" id="B4N517"/>
<dbReference type="FunFam" id="1.10.246.90:FF:000002">
    <property type="entry name" value="U4/U6 small nuclear ribonucleoprotein Prp31"/>
    <property type="match status" value="1"/>
</dbReference>
<comment type="function">
    <text evidence="11">Involved in pre-mRNA splicing as component of the spliceosome. Required for the assembly of the U4/U5/U6 tri-snRNP complex, one of the building blocks of the spliceosome.</text>
</comment>
<evidence type="ECO:0000256" key="1">
    <source>
        <dbReference type="ARBA" id="ARBA00004123"/>
    </source>
</evidence>
<dbReference type="KEGG" id="dwi:6645792"/>
<reference evidence="14 15" key="1">
    <citation type="journal article" date="2007" name="Nature">
        <title>Evolution of genes and genomes on the Drosophila phylogeny.</title>
        <authorList>
            <consortium name="Drosophila 12 Genomes Consortium"/>
            <person name="Clark A.G."/>
            <person name="Eisen M.B."/>
            <person name="Smith D.R."/>
            <person name="Bergman C.M."/>
            <person name="Oliver B."/>
            <person name="Markow T.A."/>
            <person name="Kaufman T.C."/>
            <person name="Kellis M."/>
            <person name="Gelbart W."/>
            <person name="Iyer V.N."/>
            <person name="Pollard D.A."/>
            <person name="Sackton T.B."/>
            <person name="Larracuente A.M."/>
            <person name="Singh N.D."/>
            <person name="Abad J.P."/>
            <person name="Abt D.N."/>
            <person name="Adryan B."/>
            <person name="Aguade M."/>
            <person name="Akashi H."/>
            <person name="Anderson W.W."/>
            <person name="Aquadro C.F."/>
            <person name="Ardell D.H."/>
            <person name="Arguello R."/>
            <person name="Artieri C.G."/>
            <person name="Barbash D.A."/>
            <person name="Barker D."/>
            <person name="Barsanti P."/>
            <person name="Batterham P."/>
            <person name="Batzoglou S."/>
            <person name="Begun D."/>
            <person name="Bhutkar A."/>
            <person name="Blanco E."/>
            <person name="Bosak S.A."/>
            <person name="Bradley R.K."/>
            <person name="Brand A.D."/>
            <person name="Brent M.R."/>
            <person name="Brooks A.N."/>
            <person name="Brown R.H."/>
            <person name="Butlin R.K."/>
            <person name="Caggese C."/>
            <person name="Calvi B.R."/>
            <person name="Bernardo de Carvalho A."/>
            <person name="Caspi A."/>
            <person name="Castrezana S."/>
            <person name="Celniker S.E."/>
            <person name="Chang J.L."/>
            <person name="Chapple C."/>
            <person name="Chatterji S."/>
            <person name="Chinwalla A."/>
            <person name="Civetta A."/>
            <person name="Clifton S.W."/>
            <person name="Comeron J.M."/>
            <person name="Costello J.C."/>
            <person name="Coyne J.A."/>
            <person name="Daub J."/>
            <person name="David R.G."/>
            <person name="Delcher A.L."/>
            <person name="Delehaunty K."/>
            <person name="Do C.B."/>
            <person name="Ebling H."/>
            <person name="Edwards K."/>
            <person name="Eickbush T."/>
            <person name="Evans J.D."/>
            <person name="Filipski A."/>
            <person name="Findeiss S."/>
            <person name="Freyhult E."/>
            <person name="Fulton L."/>
            <person name="Fulton R."/>
            <person name="Garcia A.C."/>
            <person name="Gardiner A."/>
            <person name="Garfield D.A."/>
            <person name="Garvin B.E."/>
            <person name="Gibson G."/>
            <person name="Gilbert D."/>
            <person name="Gnerre S."/>
            <person name="Godfrey J."/>
            <person name="Good R."/>
            <person name="Gotea V."/>
            <person name="Gravely B."/>
            <person name="Greenberg A.J."/>
            <person name="Griffiths-Jones S."/>
            <person name="Gross S."/>
            <person name="Guigo R."/>
            <person name="Gustafson E.A."/>
            <person name="Haerty W."/>
            <person name="Hahn M.W."/>
            <person name="Halligan D.L."/>
            <person name="Halpern A.L."/>
            <person name="Halter G.M."/>
            <person name="Han M.V."/>
            <person name="Heger A."/>
            <person name="Hillier L."/>
            <person name="Hinrichs A.S."/>
            <person name="Holmes I."/>
            <person name="Hoskins R.A."/>
            <person name="Hubisz M.J."/>
            <person name="Hultmark D."/>
            <person name="Huntley M.A."/>
            <person name="Jaffe D.B."/>
            <person name="Jagadeeshan S."/>
            <person name="Jeck W.R."/>
            <person name="Johnson J."/>
            <person name="Jones C.D."/>
            <person name="Jordan W.C."/>
            <person name="Karpen G.H."/>
            <person name="Kataoka E."/>
            <person name="Keightley P.D."/>
            <person name="Kheradpour P."/>
            <person name="Kirkness E.F."/>
            <person name="Koerich L.B."/>
            <person name="Kristiansen K."/>
            <person name="Kudrna D."/>
            <person name="Kulathinal R.J."/>
            <person name="Kumar S."/>
            <person name="Kwok R."/>
            <person name="Lander E."/>
            <person name="Langley C.H."/>
            <person name="Lapoint R."/>
            <person name="Lazzaro B.P."/>
            <person name="Lee S.J."/>
            <person name="Levesque L."/>
            <person name="Li R."/>
            <person name="Lin C.F."/>
            <person name="Lin M.F."/>
            <person name="Lindblad-Toh K."/>
            <person name="Llopart A."/>
            <person name="Long M."/>
            <person name="Low L."/>
            <person name="Lozovsky E."/>
            <person name="Lu J."/>
            <person name="Luo M."/>
            <person name="Machado C.A."/>
            <person name="Makalowski W."/>
            <person name="Marzo M."/>
            <person name="Matsuda M."/>
            <person name="Matzkin L."/>
            <person name="McAllister B."/>
            <person name="McBride C.S."/>
            <person name="McKernan B."/>
            <person name="McKernan K."/>
            <person name="Mendez-Lago M."/>
            <person name="Minx P."/>
            <person name="Mollenhauer M.U."/>
            <person name="Montooth K."/>
            <person name="Mount S.M."/>
            <person name="Mu X."/>
            <person name="Myers E."/>
            <person name="Negre B."/>
            <person name="Newfeld S."/>
            <person name="Nielsen R."/>
            <person name="Noor M.A."/>
            <person name="O'Grady P."/>
            <person name="Pachter L."/>
            <person name="Papaceit M."/>
            <person name="Parisi M.J."/>
            <person name="Parisi M."/>
            <person name="Parts L."/>
            <person name="Pedersen J.S."/>
            <person name="Pesole G."/>
            <person name="Phillippy A.M."/>
            <person name="Ponting C.P."/>
            <person name="Pop M."/>
            <person name="Porcelli D."/>
            <person name="Powell J.R."/>
            <person name="Prohaska S."/>
            <person name="Pruitt K."/>
            <person name="Puig M."/>
            <person name="Quesneville H."/>
            <person name="Ram K.R."/>
            <person name="Rand D."/>
            <person name="Rasmussen M.D."/>
            <person name="Reed L.K."/>
            <person name="Reenan R."/>
            <person name="Reily A."/>
            <person name="Remington K.A."/>
            <person name="Rieger T.T."/>
            <person name="Ritchie M.G."/>
            <person name="Robin C."/>
            <person name="Rogers Y.H."/>
            <person name="Rohde C."/>
            <person name="Rozas J."/>
            <person name="Rubenfield M.J."/>
            <person name="Ruiz A."/>
            <person name="Russo S."/>
            <person name="Salzberg S.L."/>
            <person name="Sanchez-Gracia A."/>
            <person name="Saranga D.J."/>
            <person name="Sato H."/>
            <person name="Schaeffer S.W."/>
            <person name="Schatz M.C."/>
            <person name="Schlenke T."/>
            <person name="Schwartz R."/>
            <person name="Segarra C."/>
            <person name="Singh R.S."/>
            <person name="Sirot L."/>
            <person name="Sirota M."/>
            <person name="Sisneros N.B."/>
            <person name="Smith C.D."/>
            <person name="Smith T.F."/>
            <person name="Spieth J."/>
            <person name="Stage D.E."/>
            <person name="Stark A."/>
            <person name="Stephan W."/>
            <person name="Strausberg R.L."/>
            <person name="Strempel S."/>
            <person name="Sturgill D."/>
            <person name="Sutton G."/>
            <person name="Sutton G.G."/>
            <person name="Tao W."/>
            <person name="Teichmann S."/>
            <person name="Tobari Y.N."/>
            <person name="Tomimura Y."/>
            <person name="Tsolas J.M."/>
            <person name="Valente V.L."/>
            <person name="Venter E."/>
            <person name="Venter J.C."/>
            <person name="Vicario S."/>
            <person name="Vieira F.G."/>
            <person name="Vilella A.J."/>
            <person name="Villasante A."/>
            <person name="Walenz B."/>
            <person name="Wang J."/>
            <person name="Wasserman M."/>
            <person name="Watts T."/>
            <person name="Wilson D."/>
            <person name="Wilson R.K."/>
            <person name="Wing R.A."/>
            <person name="Wolfner M.F."/>
            <person name="Wong A."/>
            <person name="Wong G.K."/>
            <person name="Wu C.I."/>
            <person name="Wu G."/>
            <person name="Yamamoto D."/>
            <person name="Yang H.P."/>
            <person name="Yang S.P."/>
            <person name="Yorke J.A."/>
            <person name="Yoshida K."/>
            <person name="Zdobnov E."/>
            <person name="Zhang P."/>
            <person name="Zhang Y."/>
            <person name="Zimin A.V."/>
            <person name="Baldwin J."/>
            <person name="Abdouelleil A."/>
            <person name="Abdulkadir J."/>
            <person name="Abebe A."/>
            <person name="Abera B."/>
            <person name="Abreu J."/>
            <person name="Acer S.C."/>
            <person name="Aftuck L."/>
            <person name="Alexander A."/>
            <person name="An P."/>
            <person name="Anderson E."/>
            <person name="Anderson S."/>
            <person name="Arachi H."/>
            <person name="Azer M."/>
            <person name="Bachantsang P."/>
            <person name="Barry A."/>
            <person name="Bayul T."/>
            <person name="Berlin A."/>
            <person name="Bessette D."/>
            <person name="Bloom T."/>
            <person name="Blye J."/>
            <person name="Boguslavskiy L."/>
            <person name="Bonnet C."/>
            <person name="Boukhgalter B."/>
            <person name="Bourzgui I."/>
            <person name="Brown A."/>
            <person name="Cahill P."/>
            <person name="Channer S."/>
            <person name="Cheshatsang Y."/>
            <person name="Chuda L."/>
            <person name="Citroen M."/>
            <person name="Collymore A."/>
            <person name="Cooke P."/>
            <person name="Costello M."/>
            <person name="D'Aco K."/>
            <person name="Daza R."/>
            <person name="De Haan G."/>
            <person name="DeGray S."/>
            <person name="DeMaso C."/>
            <person name="Dhargay N."/>
            <person name="Dooley K."/>
            <person name="Dooley E."/>
            <person name="Doricent M."/>
            <person name="Dorje P."/>
            <person name="Dorjee K."/>
            <person name="Dupes A."/>
            <person name="Elong R."/>
            <person name="Falk J."/>
            <person name="Farina A."/>
            <person name="Faro S."/>
            <person name="Ferguson D."/>
            <person name="Fisher S."/>
            <person name="Foley C.D."/>
            <person name="Franke A."/>
            <person name="Friedrich D."/>
            <person name="Gadbois L."/>
            <person name="Gearin G."/>
            <person name="Gearin C.R."/>
            <person name="Giannoukos G."/>
            <person name="Goode T."/>
            <person name="Graham J."/>
            <person name="Grandbois E."/>
            <person name="Grewal S."/>
            <person name="Gyaltsen K."/>
            <person name="Hafez N."/>
            <person name="Hagos B."/>
            <person name="Hall J."/>
            <person name="Henson C."/>
            <person name="Hollinger A."/>
            <person name="Honan T."/>
            <person name="Huard M.D."/>
            <person name="Hughes L."/>
            <person name="Hurhula B."/>
            <person name="Husby M.E."/>
            <person name="Kamat A."/>
            <person name="Kanga B."/>
            <person name="Kashin S."/>
            <person name="Khazanovich D."/>
            <person name="Kisner P."/>
            <person name="Lance K."/>
            <person name="Lara M."/>
            <person name="Lee W."/>
            <person name="Lennon N."/>
            <person name="Letendre F."/>
            <person name="LeVine R."/>
            <person name="Lipovsky A."/>
            <person name="Liu X."/>
            <person name="Liu J."/>
            <person name="Liu S."/>
            <person name="Lokyitsang T."/>
            <person name="Lokyitsang Y."/>
            <person name="Lubonja R."/>
            <person name="Lui A."/>
            <person name="MacDonald P."/>
            <person name="Magnisalis V."/>
            <person name="Maru K."/>
            <person name="Matthews C."/>
            <person name="McCusker W."/>
            <person name="McDonough S."/>
            <person name="Mehta T."/>
            <person name="Meldrim J."/>
            <person name="Meneus L."/>
            <person name="Mihai O."/>
            <person name="Mihalev A."/>
            <person name="Mihova T."/>
            <person name="Mittelman R."/>
            <person name="Mlenga V."/>
            <person name="Montmayeur A."/>
            <person name="Mulrain L."/>
            <person name="Navidi A."/>
            <person name="Naylor J."/>
            <person name="Negash T."/>
            <person name="Nguyen T."/>
            <person name="Nguyen N."/>
            <person name="Nicol R."/>
            <person name="Norbu C."/>
            <person name="Norbu N."/>
            <person name="Novod N."/>
            <person name="O'Neill B."/>
            <person name="Osman S."/>
            <person name="Markiewicz E."/>
            <person name="Oyono O.L."/>
            <person name="Patti C."/>
            <person name="Phunkhang P."/>
            <person name="Pierre F."/>
            <person name="Priest M."/>
            <person name="Raghuraman S."/>
            <person name="Rege F."/>
            <person name="Reyes R."/>
            <person name="Rise C."/>
            <person name="Rogov P."/>
            <person name="Ross K."/>
            <person name="Ryan E."/>
            <person name="Settipalli S."/>
            <person name="Shea T."/>
            <person name="Sherpa N."/>
            <person name="Shi L."/>
            <person name="Shih D."/>
            <person name="Sparrow T."/>
            <person name="Spaulding J."/>
            <person name="Stalker J."/>
            <person name="Stange-Thomann N."/>
            <person name="Stavropoulos S."/>
            <person name="Stone C."/>
            <person name="Strader C."/>
            <person name="Tesfaye S."/>
            <person name="Thomson T."/>
            <person name="Thoulutsang Y."/>
            <person name="Thoulutsang D."/>
            <person name="Topham K."/>
            <person name="Topping I."/>
            <person name="Tsamla T."/>
            <person name="Vassiliev H."/>
            <person name="Vo A."/>
            <person name="Wangchuk T."/>
            <person name="Wangdi T."/>
            <person name="Weiand M."/>
            <person name="Wilkinson J."/>
            <person name="Wilson A."/>
            <person name="Yadav S."/>
            <person name="Young G."/>
            <person name="Yu Q."/>
            <person name="Zembek L."/>
            <person name="Zhong D."/>
            <person name="Zimmer A."/>
            <person name="Zwirko Z."/>
            <person name="Jaffe D.B."/>
            <person name="Alvarez P."/>
            <person name="Brockman W."/>
            <person name="Butler J."/>
            <person name="Chin C."/>
            <person name="Gnerre S."/>
            <person name="Grabherr M."/>
            <person name="Kleber M."/>
            <person name="Mauceli E."/>
            <person name="MacCallum I."/>
        </authorList>
    </citation>
    <scope>NUCLEOTIDE SEQUENCE [LARGE SCALE GENOMIC DNA]</scope>
    <source>
        <strain evidence="15">Tucson 14030-0811.24</strain>
    </source>
</reference>
<keyword evidence="15" id="KW-1185">Reference proteome</keyword>
<sequence>MSLADELLADLEEDEDHDDDLDEMEDAEMPEEDMKNLAEKLLKPAPSLMDVDVIAVQSVRELCKLRDSERLQYTLQQIEQYASRQRSSTEMLGTVESDPEYCLIVDANAIAVDIDNEISTIHKFAKEKYQKRFPELDSLIVGEIEYLLAVKELGNDLGQVKSNEKLQAILTQATIMIVSVTASTTQGTMLTPAEKAKIDEACEMAIELNNFKSKIYEYVESRMTFIAPNLSMIVGASTAAKLLGIAGGLTKLSKMPACNVQVLGAQKKVLSGFSQTQMLPHTGYVYYSQIVQDTAPDLRRKAARLVAAKSVLAARVDACHESAHGEIGLKFKEDIEKKLDKLQEPPPVKFIKPLPKPIEGSKKKRGGKRVRKMKERYALTEFRKQANRMNFGDIEEDAYQGDLGYSRGTIGKTGTGRIRLPQVDEKTKVRISKTLHKNLQKQQVYGGNTTVKRQISGTASSVAFTPLQGLEIVNPQAAERSAAEASAKYFSNTSGFLSVGKRTT</sequence>
<dbReference type="InParanoid" id="B4N517"/>
<dbReference type="Pfam" id="PF01798">
    <property type="entry name" value="Nop"/>
    <property type="match status" value="1"/>
</dbReference>
<comment type="similarity">
    <text evidence="2">Belongs to the PRP31 family.</text>
</comment>
<dbReference type="HOGENOM" id="CLU_026337_2_0_1"/>
<proteinExistence type="inferred from homology"/>
<protein>
    <recommendedName>
        <fullName evidence="3">U4/U6 small nuclear ribonucleoprotein Prp31</fullName>
    </recommendedName>
    <alternativeName>
        <fullName evidence="10">Pre-mRNA-processing factor 31</fullName>
    </alternativeName>
</protein>
<dbReference type="InterPro" id="IPR036070">
    <property type="entry name" value="Nop_dom_sf"/>
</dbReference>
<dbReference type="PANTHER" id="PTHR13904">
    <property type="entry name" value="PRE-MRNA SPLICING FACTOR PRP31"/>
    <property type="match status" value="1"/>
</dbReference>
<dbReference type="PROSITE" id="PS51358">
    <property type="entry name" value="NOP"/>
    <property type="match status" value="1"/>
</dbReference>
<comment type="subcellular location">
    <subcellularLocation>
        <location evidence="1">Nucleus</location>
    </subcellularLocation>
</comment>
<keyword evidence="6" id="KW-0694">RNA-binding</keyword>
<evidence type="ECO:0000256" key="5">
    <source>
        <dbReference type="ARBA" id="ARBA00022728"/>
    </source>
</evidence>
<dbReference type="PANTHER" id="PTHR13904:SF0">
    <property type="entry name" value="U4_U6 SMALL NUCLEAR RIBONUCLEOPROTEIN PRP31"/>
    <property type="match status" value="1"/>
</dbReference>
<dbReference type="STRING" id="7260.B4N517"/>
<evidence type="ECO:0000256" key="6">
    <source>
        <dbReference type="ARBA" id="ARBA00022884"/>
    </source>
</evidence>
<dbReference type="GO" id="GO:0071011">
    <property type="term" value="C:precatalytic spliceosome"/>
    <property type="evidence" value="ECO:0007669"/>
    <property type="project" value="TreeGrafter"/>
</dbReference>
<dbReference type="InterPro" id="IPR027105">
    <property type="entry name" value="Prp31"/>
</dbReference>
<dbReference type="EMBL" id="CH964101">
    <property type="protein sequence ID" value="EDW79456.1"/>
    <property type="molecule type" value="Genomic_DNA"/>
</dbReference>
<feature type="compositionally biased region" description="Basic residues" evidence="12">
    <location>
        <begin position="362"/>
        <end position="372"/>
    </location>
</feature>
<dbReference type="InterPro" id="IPR042239">
    <property type="entry name" value="Nop_C"/>
</dbReference>
<evidence type="ECO:0000259" key="13">
    <source>
        <dbReference type="PROSITE" id="PS51358"/>
    </source>
</evidence>
<evidence type="ECO:0000313" key="15">
    <source>
        <dbReference type="Proteomes" id="UP000007798"/>
    </source>
</evidence>
<dbReference type="FunCoup" id="B4N517">
    <property type="interactions" value="2090"/>
</dbReference>
<feature type="compositionally biased region" description="Acidic residues" evidence="12">
    <location>
        <begin position="7"/>
        <end position="31"/>
    </location>
</feature>
<dbReference type="SUPFAM" id="SSF89124">
    <property type="entry name" value="Nop domain"/>
    <property type="match status" value="1"/>
</dbReference>
<dbReference type="GO" id="GO:0000244">
    <property type="term" value="P:spliceosomal tri-snRNP complex assembly"/>
    <property type="evidence" value="ECO:0007669"/>
    <property type="project" value="InterPro"/>
</dbReference>
<evidence type="ECO:0000256" key="8">
    <source>
        <dbReference type="ARBA" id="ARBA00023242"/>
    </source>
</evidence>
<dbReference type="InterPro" id="IPR012976">
    <property type="entry name" value="NOSIC"/>
</dbReference>
<evidence type="ECO:0000256" key="2">
    <source>
        <dbReference type="ARBA" id="ARBA00005572"/>
    </source>
</evidence>
<accession>B4N517</accession>
<dbReference type="FunFam" id="1.10.287.4070:FF:000003">
    <property type="entry name" value="U4/U6 small nuclear ribonucleoprotein PRP31"/>
    <property type="match status" value="1"/>
</dbReference>
<dbReference type="SMART" id="SM00931">
    <property type="entry name" value="NOSIC"/>
    <property type="match status" value="1"/>
</dbReference>
<keyword evidence="5" id="KW-0747">Spliceosome</keyword>
<dbReference type="InterPro" id="IPR019175">
    <property type="entry name" value="Prp31_C"/>
</dbReference>
<organism evidence="15">
    <name type="scientific">Drosophila willistoni</name>
    <name type="common">Fruit fly</name>
    <dbReference type="NCBI Taxonomy" id="7260"/>
    <lineage>
        <taxon>Eukaryota</taxon>
        <taxon>Metazoa</taxon>
        <taxon>Ecdysozoa</taxon>
        <taxon>Arthropoda</taxon>
        <taxon>Hexapoda</taxon>
        <taxon>Insecta</taxon>
        <taxon>Pterygota</taxon>
        <taxon>Neoptera</taxon>
        <taxon>Endopterygota</taxon>
        <taxon>Diptera</taxon>
        <taxon>Brachycera</taxon>
        <taxon>Muscomorpha</taxon>
        <taxon>Ephydroidea</taxon>
        <taxon>Drosophilidae</taxon>
        <taxon>Drosophila</taxon>
        <taxon>Sophophora</taxon>
    </lineage>
</organism>
<dbReference type="AlphaFoldDB" id="B4N517"/>
<dbReference type="OrthoDB" id="4771285at2759"/>
<dbReference type="GO" id="GO:0003723">
    <property type="term" value="F:RNA binding"/>
    <property type="evidence" value="ECO:0007669"/>
    <property type="project" value="UniProtKB-KW"/>
</dbReference>
<dbReference type="eggNOG" id="KOG2574">
    <property type="taxonomic scope" value="Eukaryota"/>
</dbReference>
<keyword evidence="7" id="KW-0508">mRNA splicing</keyword>
<dbReference type="GO" id="GO:0005687">
    <property type="term" value="C:U4 snRNP"/>
    <property type="evidence" value="ECO:0007669"/>
    <property type="project" value="TreeGrafter"/>
</dbReference>
<dbReference type="OMA" id="IGNGPMD"/>
<dbReference type="GO" id="GO:0046540">
    <property type="term" value="C:U4/U6 x U5 tri-snRNP complex"/>
    <property type="evidence" value="ECO:0007669"/>
    <property type="project" value="InterPro"/>
</dbReference>
<keyword evidence="4" id="KW-0507">mRNA processing</keyword>